<dbReference type="RefSeq" id="WP_243831814.1">
    <property type="nucleotide sequence ID" value="NZ_CP171129.1"/>
</dbReference>
<evidence type="ECO:0000313" key="5">
    <source>
        <dbReference type="Proteomes" id="UP000295371"/>
    </source>
</evidence>
<organism evidence="4 5">
    <name type="scientific">Naumannella halotolerans</name>
    <dbReference type="NCBI Taxonomy" id="993414"/>
    <lineage>
        <taxon>Bacteria</taxon>
        <taxon>Bacillati</taxon>
        <taxon>Actinomycetota</taxon>
        <taxon>Actinomycetes</taxon>
        <taxon>Propionibacteriales</taxon>
        <taxon>Propionibacteriaceae</taxon>
        <taxon>Naumannella</taxon>
    </lineage>
</organism>
<evidence type="ECO:0008006" key="6">
    <source>
        <dbReference type="Google" id="ProtNLM"/>
    </source>
</evidence>
<dbReference type="SUPFAM" id="SSF51735">
    <property type="entry name" value="NAD(P)-binding Rossmann-fold domains"/>
    <property type="match status" value="1"/>
</dbReference>
<dbReference type="InterPro" id="IPR013549">
    <property type="entry name" value="DUF1731"/>
</dbReference>
<dbReference type="Pfam" id="PF01370">
    <property type="entry name" value="Epimerase"/>
    <property type="match status" value="1"/>
</dbReference>
<proteinExistence type="inferred from homology"/>
<dbReference type="PANTHER" id="PTHR11092">
    <property type="entry name" value="SUGAR NUCLEOTIDE EPIMERASE RELATED"/>
    <property type="match status" value="1"/>
</dbReference>
<comment type="similarity">
    <text evidence="1">Belongs to the NAD(P)-dependent epimerase/dehydratase family. SDR39U1 subfamily.</text>
</comment>
<reference evidence="4 5" key="1">
    <citation type="submission" date="2019-03" db="EMBL/GenBank/DDBJ databases">
        <title>Genomic Encyclopedia of Archaeal and Bacterial Type Strains, Phase II (KMG-II): from individual species to whole genera.</title>
        <authorList>
            <person name="Goeker M."/>
        </authorList>
    </citation>
    <scope>NUCLEOTIDE SEQUENCE [LARGE SCALE GENOMIC DNA]</scope>
    <source>
        <strain evidence="4 5">DSM 24323</strain>
    </source>
</reference>
<dbReference type="NCBIfam" id="TIGR01777">
    <property type="entry name" value="yfcH"/>
    <property type="match status" value="1"/>
</dbReference>
<name>A0A4V3ENL7_9ACTN</name>
<dbReference type="PANTHER" id="PTHR11092:SF0">
    <property type="entry name" value="EPIMERASE FAMILY PROTEIN SDR39U1"/>
    <property type="match status" value="1"/>
</dbReference>
<feature type="domain" description="DUF1731" evidence="3">
    <location>
        <begin position="252"/>
        <end position="297"/>
    </location>
</feature>
<dbReference type="InterPro" id="IPR010099">
    <property type="entry name" value="SDR39U1"/>
</dbReference>
<dbReference type="EMBL" id="SOAW01000001">
    <property type="protein sequence ID" value="TDT34218.1"/>
    <property type="molecule type" value="Genomic_DNA"/>
</dbReference>
<comment type="caution">
    <text evidence="4">The sequence shown here is derived from an EMBL/GenBank/DDBJ whole genome shotgun (WGS) entry which is preliminary data.</text>
</comment>
<keyword evidence="5" id="KW-1185">Reference proteome</keyword>
<accession>A0A4V3ENL7</accession>
<protein>
    <recommendedName>
        <fullName evidence="6">TIGR01777 family protein</fullName>
    </recommendedName>
</protein>
<evidence type="ECO:0000256" key="1">
    <source>
        <dbReference type="ARBA" id="ARBA00009353"/>
    </source>
</evidence>
<evidence type="ECO:0000313" key="4">
    <source>
        <dbReference type="EMBL" id="TDT34218.1"/>
    </source>
</evidence>
<feature type="domain" description="NAD-dependent epimerase/dehydratase" evidence="2">
    <location>
        <begin position="9"/>
        <end position="216"/>
    </location>
</feature>
<evidence type="ECO:0000259" key="3">
    <source>
        <dbReference type="Pfam" id="PF08338"/>
    </source>
</evidence>
<evidence type="ECO:0000259" key="2">
    <source>
        <dbReference type="Pfam" id="PF01370"/>
    </source>
</evidence>
<dbReference type="InterPro" id="IPR001509">
    <property type="entry name" value="Epimerase_deHydtase"/>
</dbReference>
<gene>
    <name evidence="4" type="ORF">CLV29_1874</name>
</gene>
<dbReference type="AlphaFoldDB" id="A0A4V3ENL7"/>
<dbReference type="Gene3D" id="3.40.50.720">
    <property type="entry name" value="NAD(P)-binding Rossmann-like Domain"/>
    <property type="match status" value="1"/>
</dbReference>
<dbReference type="Pfam" id="PF08338">
    <property type="entry name" value="DUF1731"/>
    <property type="match status" value="1"/>
</dbReference>
<dbReference type="Proteomes" id="UP000295371">
    <property type="component" value="Unassembled WGS sequence"/>
</dbReference>
<dbReference type="InterPro" id="IPR036291">
    <property type="entry name" value="NAD(P)-bd_dom_sf"/>
</dbReference>
<sequence length="301" mass="31736">MDEQRTLRVAVAGGSGLIGTALLQALGQAGHEPVQLVRHPAEQPGQRQWEPGSGWIDGPGLSDVDAVICLSGAGIAGRPWTDRRRELLRSSRIEPVSAVVAALADAPRCQTFLCGSAVGYYGTAGDAELTEEHVRGEGFLPDLVEEWEQLAATAPNGVRVVSLRTGLVLSGSGGLLGSLAPIFRLGAGGRLGSGRQWMPWISLADHVRAQVHLLGSQLSGPVNLSAPTPVTNREFTRTLAAAVHRPAIIPTPLLPIRVLMGTDFVDELLLASQRAVPAKLLADDFDFGDTSFAETVRAEVG</sequence>